<gene>
    <name evidence="2" type="ORF">J9317_17305</name>
</gene>
<evidence type="ECO:0000313" key="2">
    <source>
        <dbReference type="EMBL" id="MBS2970506.1"/>
    </source>
</evidence>
<dbReference type="InterPro" id="IPR000361">
    <property type="entry name" value="ATAP_core_dom"/>
</dbReference>
<evidence type="ECO:0000313" key="3">
    <source>
        <dbReference type="Proteomes" id="UP000682403"/>
    </source>
</evidence>
<evidence type="ECO:0000259" key="1">
    <source>
        <dbReference type="Pfam" id="PF01521"/>
    </source>
</evidence>
<dbReference type="InterPro" id="IPR035903">
    <property type="entry name" value="HesB-like_dom_sf"/>
</dbReference>
<accession>A0ABS5LIR6</accession>
<proteinExistence type="predicted"/>
<dbReference type="Pfam" id="PF01521">
    <property type="entry name" value="Fe-S_biosyn"/>
    <property type="match status" value="1"/>
</dbReference>
<reference evidence="2 3" key="1">
    <citation type="submission" date="2021-04" db="EMBL/GenBank/DDBJ databases">
        <title>Metabacillus sp. strain KIGAM252 whole genome sequence.</title>
        <authorList>
            <person name="Seo M.-J."/>
            <person name="Cho E.-S."/>
            <person name="Hwang C.Y."/>
            <person name="Yoon D.J."/>
        </authorList>
    </citation>
    <scope>NUCLEOTIDE SEQUENCE [LARGE SCALE GENOMIC DNA]</scope>
    <source>
        <strain evidence="2 3">KIGAM252</strain>
    </source>
</reference>
<dbReference type="EMBL" id="JAGVRK010000001">
    <property type="protein sequence ID" value="MBS2970506.1"/>
    <property type="molecule type" value="Genomic_DNA"/>
</dbReference>
<feature type="domain" description="Core" evidence="1">
    <location>
        <begin position="23"/>
        <end position="120"/>
    </location>
</feature>
<comment type="caution">
    <text evidence="2">The sequence shown here is derived from an EMBL/GenBank/DDBJ whole genome shotgun (WGS) entry which is preliminary data.</text>
</comment>
<protein>
    <submittedName>
        <fullName evidence="2">Iron-sulfur cluster biosynthesis family protein</fullName>
    </submittedName>
</protein>
<keyword evidence="3" id="KW-1185">Reference proteome</keyword>
<dbReference type="Proteomes" id="UP000682403">
    <property type="component" value="Unassembled WGS sequence"/>
</dbReference>
<sequence length="124" mass="14394">MALPRGSREALFVLYNKEEFTLIKLTENAKQKLNEAPEGTVFAIPFDPGSCDIVNNVYEIKGMKDRDLEGREKKISAEGYDFIVDKDFEEGFDHELEMDFSNNHFVLRNKNQIFNSRVRLTVEQ</sequence>
<dbReference type="RefSeq" id="WP_211560877.1">
    <property type="nucleotide sequence ID" value="NZ_JAGVRK010000001.1"/>
</dbReference>
<dbReference type="SUPFAM" id="SSF89360">
    <property type="entry name" value="HesB-like domain"/>
    <property type="match status" value="1"/>
</dbReference>
<name>A0ABS5LIR6_9BACI</name>
<organism evidence="2 3">
    <name type="scientific">Metabacillus flavus</name>
    <dbReference type="NCBI Taxonomy" id="2823519"/>
    <lineage>
        <taxon>Bacteria</taxon>
        <taxon>Bacillati</taxon>
        <taxon>Bacillota</taxon>
        <taxon>Bacilli</taxon>
        <taxon>Bacillales</taxon>
        <taxon>Bacillaceae</taxon>
        <taxon>Metabacillus</taxon>
    </lineage>
</organism>